<feature type="region of interest" description="Disordered" evidence="7">
    <location>
        <begin position="638"/>
        <end position="668"/>
    </location>
</feature>
<accession>A0ABD1CUH1</accession>
<dbReference type="EMBL" id="JBEHCU010009340">
    <property type="protein sequence ID" value="KAL1380056.1"/>
    <property type="molecule type" value="Genomic_DNA"/>
</dbReference>
<dbReference type="InterPro" id="IPR013785">
    <property type="entry name" value="Aldolase_TIM"/>
</dbReference>
<evidence type="ECO:0000256" key="7">
    <source>
        <dbReference type="SAM" id="MobiDB-lite"/>
    </source>
</evidence>
<dbReference type="EC" id="1.1.3.15" evidence="2"/>
<dbReference type="InterPro" id="IPR037396">
    <property type="entry name" value="FMN_HAD"/>
</dbReference>
<evidence type="ECO:0000256" key="3">
    <source>
        <dbReference type="ARBA" id="ARBA00023002"/>
    </source>
</evidence>
<sequence>MMLPAAWQRISAFGCSSSTRVQMNPGFAGSSFGSSRKSSLSSLSLASFASSDTSFTAISYTSHHYLTPQQTSTSRFNGDGSVSRTLPQVQPDSVSEQMFEDDDVFDGDLDEAGSGAIYGKLDCSTKRIRCVCSTMFDTLFRGGGGFKRSNGPGANSGAPGASREITCIAEFESRAAESLDRNAFDFFRSGAGGEQTARLNRSCFERIRIRPRCLARVGNRSLAATVLGHSYLMPIGIGPIGLQRLAHSEGEKATARAARAMGVPFVLSALSSVSIEELAEVIPKTPKWFQLYIFKDREMTENLIRRAERARYKAIVVTVDAPVVGLRRSAMKHPTTLPSKVTMANFCPPHNNVCQKNIGAYVRSQLDPTIGWDSLRWLLSITSLPVVVKGVLSREDALMAADLGVQGIIVSNHGGCQLDGAPATIEVLPEIVEAVGNRVTVMMDGGITQGTDVYKALALGAKMVFIGRAALWGLAVNGQHGVEDVLDLLRLELDSAMAISGCKTVKQICENHVRFESEYLRPRPKISDKLYVDDVEEIQEIPMPGRNSPEPGPSGRDSPELDAPPPLPEPLVPTGEDGLEKFPREDEDGVDECGQNTSQWCRTVNSAVEVVRAPPRATREVRVVPEVAKVLQRNMKTEIGRRQQQPKWQPKNRAASMHNLSSLRKSGDDCRCIF</sequence>
<feature type="compositionally biased region" description="Pro residues" evidence="7">
    <location>
        <begin position="562"/>
        <end position="571"/>
    </location>
</feature>
<reference evidence="9 10" key="1">
    <citation type="submission" date="2024-05" db="EMBL/GenBank/DDBJ databases">
        <title>Culex pipiens pipiens assembly and annotation.</title>
        <authorList>
            <person name="Alout H."/>
            <person name="Durand T."/>
        </authorList>
    </citation>
    <scope>NUCLEOTIDE SEQUENCE [LARGE SCALE GENOMIC DNA]</scope>
    <source>
        <strain evidence="9">HA-2024</strain>
        <tissue evidence="9">Whole body</tissue>
    </source>
</reference>
<keyword evidence="3" id="KW-0560">Oxidoreductase</keyword>
<evidence type="ECO:0000256" key="4">
    <source>
        <dbReference type="ARBA" id="ARBA00024042"/>
    </source>
</evidence>
<name>A0ABD1CUH1_CULPP</name>
<comment type="catalytic activity">
    <reaction evidence="6">
        <text>2-hydroxyoctanoate + O2 = 2-oxooctanoate + H2O2</text>
        <dbReference type="Rhea" id="RHEA:67940"/>
        <dbReference type="ChEBI" id="CHEBI:15379"/>
        <dbReference type="ChEBI" id="CHEBI:16240"/>
        <dbReference type="ChEBI" id="CHEBI:133514"/>
        <dbReference type="ChEBI" id="CHEBI:176689"/>
    </reaction>
    <physiologicalReaction direction="left-to-right" evidence="6">
        <dbReference type="Rhea" id="RHEA:67941"/>
    </physiologicalReaction>
</comment>
<comment type="catalytic activity">
    <reaction evidence="5">
        <text>a (2S)-2-hydroxycarboxylate + O2 = a 2-oxocarboxylate + H2O2</text>
        <dbReference type="Rhea" id="RHEA:16789"/>
        <dbReference type="ChEBI" id="CHEBI:15379"/>
        <dbReference type="ChEBI" id="CHEBI:16240"/>
        <dbReference type="ChEBI" id="CHEBI:35179"/>
        <dbReference type="ChEBI" id="CHEBI:58123"/>
        <dbReference type="EC" id="1.1.3.15"/>
    </reaction>
    <physiologicalReaction direction="left-to-right" evidence="5">
        <dbReference type="Rhea" id="RHEA:16790"/>
    </physiologicalReaction>
</comment>
<gene>
    <name evidence="9" type="ORF">pipiens_014480</name>
</gene>
<evidence type="ECO:0000313" key="10">
    <source>
        <dbReference type="Proteomes" id="UP001562425"/>
    </source>
</evidence>
<dbReference type="PANTHER" id="PTHR10578:SF149">
    <property type="entry name" value="2-HYDROXYACID OXIDASE 2"/>
    <property type="match status" value="1"/>
</dbReference>
<dbReference type="Gene3D" id="3.20.20.70">
    <property type="entry name" value="Aldolase class I"/>
    <property type="match status" value="1"/>
</dbReference>
<dbReference type="Proteomes" id="UP001562425">
    <property type="component" value="Unassembled WGS sequence"/>
</dbReference>
<dbReference type="FunFam" id="3.20.20.70:FF:000056">
    <property type="entry name" value="hydroxyacid oxidase 2"/>
    <property type="match status" value="1"/>
</dbReference>
<evidence type="ECO:0000313" key="9">
    <source>
        <dbReference type="EMBL" id="KAL1380056.1"/>
    </source>
</evidence>
<evidence type="ECO:0000256" key="6">
    <source>
        <dbReference type="ARBA" id="ARBA00029327"/>
    </source>
</evidence>
<feature type="region of interest" description="Disordered" evidence="7">
    <location>
        <begin position="69"/>
        <end position="95"/>
    </location>
</feature>
<dbReference type="PANTHER" id="PTHR10578">
    <property type="entry name" value="S -2-HYDROXY-ACID OXIDASE-RELATED"/>
    <property type="match status" value="1"/>
</dbReference>
<evidence type="ECO:0000256" key="2">
    <source>
        <dbReference type="ARBA" id="ARBA00013087"/>
    </source>
</evidence>
<comment type="caution">
    <text evidence="9">The sequence shown here is derived from an EMBL/GenBank/DDBJ whole genome shotgun (WGS) entry which is preliminary data.</text>
</comment>
<comment type="cofactor">
    <cofactor evidence="1">
        <name>FMN</name>
        <dbReference type="ChEBI" id="CHEBI:58210"/>
    </cofactor>
</comment>
<dbReference type="AlphaFoldDB" id="A0ABD1CUH1"/>
<dbReference type="GO" id="GO:0003973">
    <property type="term" value="F:(S)-2-hydroxy-acid oxidase activity"/>
    <property type="evidence" value="ECO:0007669"/>
    <property type="project" value="UniProtKB-EC"/>
</dbReference>
<organism evidence="9 10">
    <name type="scientific">Culex pipiens pipiens</name>
    <name type="common">Northern house mosquito</name>
    <dbReference type="NCBI Taxonomy" id="38569"/>
    <lineage>
        <taxon>Eukaryota</taxon>
        <taxon>Metazoa</taxon>
        <taxon>Ecdysozoa</taxon>
        <taxon>Arthropoda</taxon>
        <taxon>Hexapoda</taxon>
        <taxon>Insecta</taxon>
        <taxon>Pterygota</taxon>
        <taxon>Neoptera</taxon>
        <taxon>Endopterygota</taxon>
        <taxon>Diptera</taxon>
        <taxon>Nematocera</taxon>
        <taxon>Culicoidea</taxon>
        <taxon>Culicidae</taxon>
        <taxon>Culicinae</taxon>
        <taxon>Culicini</taxon>
        <taxon>Culex</taxon>
        <taxon>Culex</taxon>
    </lineage>
</organism>
<comment type="similarity">
    <text evidence="4">Belongs to the FMN-dependent alpha-hydroxy acid dehydrogenase family.</text>
</comment>
<proteinExistence type="inferred from homology"/>
<evidence type="ECO:0000259" key="8">
    <source>
        <dbReference type="PROSITE" id="PS51349"/>
    </source>
</evidence>
<dbReference type="InterPro" id="IPR000262">
    <property type="entry name" value="FMN-dep_DH"/>
</dbReference>
<keyword evidence="10" id="KW-1185">Reference proteome</keyword>
<dbReference type="InterPro" id="IPR012133">
    <property type="entry name" value="Alpha-hydoxy_acid_DH_FMN"/>
</dbReference>
<feature type="region of interest" description="Disordered" evidence="7">
    <location>
        <begin position="539"/>
        <end position="580"/>
    </location>
</feature>
<dbReference type="CDD" id="cd02809">
    <property type="entry name" value="alpha_hydroxyacid_oxid_FMN"/>
    <property type="match status" value="1"/>
</dbReference>
<dbReference type="PROSITE" id="PS51349">
    <property type="entry name" value="FMN_HYDROXY_ACID_DH_2"/>
    <property type="match status" value="1"/>
</dbReference>
<feature type="domain" description="FMN hydroxy acid dehydrogenase" evidence="8">
    <location>
        <begin position="160"/>
        <end position="518"/>
    </location>
</feature>
<dbReference type="Pfam" id="PF01070">
    <property type="entry name" value="FMN_dh"/>
    <property type="match status" value="1"/>
</dbReference>
<protein>
    <recommendedName>
        <fullName evidence="2">(S)-2-hydroxy-acid oxidase</fullName>
        <ecNumber evidence="2">1.1.3.15</ecNumber>
    </recommendedName>
</protein>
<dbReference type="GO" id="GO:0005777">
    <property type="term" value="C:peroxisome"/>
    <property type="evidence" value="ECO:0007669"/>
    <property type="project" value="UniProtKB-ARBA"/>
</dbReference>
<evidence type="ECO:0000256" key="5">
    <source>
        <dbReference type="ARBA" id="ARBA00029325"/>
    </source>
</evidence>
<evidence type="ECO:0000256" key="1">
    <source>
        <dbReference type="ARBA" id="ARBA00001917"/>
    </source>
</evidence>
<dbReference type="SUPFAM" id="SSF51395">
    <property type="entry name" value="FMN-linked oxidoreductases"/>
    <property type="match status" value="1"/>
</dbReference>